<proteinExistence type="predicted"/>
<feature type="chain" id="PRO_5045809052" evidence="1">
    <location>
        <begin position="34"/>
        <end position="276"/>
    </location>
</feature>
<comment type="caution">
    <text evidence="2">The sequence shown here is derived from an EMBL/GenBank/DDBJ whole genome shotgun (WGS) entry which is preliminary data.</text>
</comment>
<evidence type="ECO:0000256" key="1">
    <source>
        <dbReference type="SAM" id="SignalP"/>
    </source>
</evidence>
<sequence length="276" mass="30805">MSAVHAPLRRHPCLASRLGAFWLCLLCALPAAAQPARTDGLLTFGSFQDTSTPLVRICERVLREAYGQLGIRIQVHLSPSARSLLEAREGHIDGELCRSRQTADQTGDLAGELIRIDPPLWHADVVAFATRPLEVRDWESLAPYKVGYEHGKVGPALRLKGNPRNSASNGVENGLVKLAAGRVDVHVEEYYSAMLVLRRRDDLRNIRPVGPALERYQMHHLLNRRHADLVQPLEQVLQRMQRNGDLKRIEQAVLREAGLDQLRPPPLAHEPADGLQ</sequence>
<dbReference type="SUPFAM" id="SSF53850">
    <property type="entry name" value="Periplasmic binding protein-like II"/>
    <property type="match status" value="1"/>
</dbReference>
<dbReference type="RefSeq" id="WP_377812233.1">
    <property type="nucleotide sequence ID" value="NZ_JBHRSJ010000001.1"/>
</dbReference>
<name>A0ABV7APE4_9GAMM</name>
<organism evidence="2 3">
    <name type="scientific">Azotobacter bryophylli</name>
    <dbReference type="NCBI Taxonomy" id="1986537"/>
    <lineage>
        <taxon>Bacteria</taxon>
        <taxon>Pseudomonadati</taxon>
        <taxon>Pseudomonadota</taxon>
        <taxon>Gammaproteobacteria</taxon>
        <taxon>Pseudomonadales</taxon>
        <taxon>Pseudomonadaceae</taxon>
        <taxon>Azotobacter</taxon>
    </lineage>
</organism>
<reference evidence="3" key="1">
    <citation type="journal article" date="2019" name="Int. J. Syst. Evol. Microbiol.">
        <title>The Global Catalogue of Microorganisms (GCM) 10K type strain sequencing project: providing services to taxonomists for standard genome sequencing and annotation.</title>
        <authorList>
            <consortium name="The Broad Institute Genomics Platform"/>
            <consortium name="The Broad Institute Genome Sequencing Center for Infectious Disease"/>
            <person name="Wu L."/>
            <person name="Ma J."/>
        </authorList>
    </citation>
    <scope>NUCLEOTIDE SEQUENCE [LARGE SCALE GENOMIC DNA]</scope>
    <source>
        <strain evidence="3">KCTC 62195</strain>
    </source>
</reference>
<keyword evidence="3" id="KW-1185">Reference proteome</keyword>
<accession>A0ABV7APE4</accession>
<dbReference type="EMBL" id="JBHRSJ010000001">
    <property type="protein sequence ID" value="MFC2970661.1"/>
    <property type="molecule type" value="Genomic_DNA"/>
</dbReference>
<dbReference type="Gene3D" id="3.40.190.10">
    <property type="entry name" value="Periplasmic binding protein-like II"/>
    <property type="match status" value="2"/>
</dbReference>
<feature type="signal peptide" evidence="1">
    <location>
        <begin position="1"/>
        <end position="33"/>
    </location>
</feature>
<protein>
    <submittedName>
        <fullName evidence="2">Substrate-binding periplasmic protein</fullName>
    </submittedName>
</protein>
<dbReference type="Proteomes" id="UP001595457">
    <property type="component" value="Unassembled WGS sequence"/>
</dbReference>
<gene>
    <name evidence="2" type="ORF">ACFOJE_00335</name>
</gene>
<evidence type="ECO:0000313" key="3">
    <source>
        <dbReference type="Proteomes" id="UP001595457"/>
    </source>
</evidence>
<keyword evidence="1" id="KW-0732">Signal</keyword>
<evidence type="ECO:0000313" key="2">
    <source>
        <dbReference type="EMBL" id="MFC2970661.1"/>
    </source>
</evidence>